<dbReference type="InterPro" id="IPR012337">
    <property type="entry name" value="RNaseH-like_sf"/>
</dbReference>
<accession>A0A9R1X1D2</accession>
<dbReference type="SMART" id="SM00614">
    <property type="entry name" value="ZnF_BED"/>
    <property type="match status" value="1"/>
</dbReference>
<name>A0A9R1X1D2_LACSA</name>
<dbReference type="Pfam" id="PF05699">
    <property type="entry name" value="Dimer_Tnp_hAT"/>
    <property type="match status" value="1"/>
</dbReference>
<feature type="chain" id="PRO_5040434229" description="BED-type domain-containing protein" evidence="10">
    <location>
        <begin position="22"/>
        <end position="497"/>
    </location>
</feature>
<evidence type="ECO:0000256" key="9">
    <source>
        <dbReference type="ARBA" id="ARBA00023242"/>
    </source>
</evidence>
<evidence type="ECO:0000259" key="13">
    <source>
        <dbReference type="Pfam" id="PF14372"/>
    </source>
</evidence>
<feature type="domain" description="HAT C-terminal dimerisation" evidence="12">
    <location>
        <begin position="389"/>
        <end position="471"/>
    </location>
</feature>
<comment type="subunit">
    <text evidence="2">Homodimer.</text>
</comment>
<evidence type="ECO:0000313" key="14">
    <source>
        <dbReference type="EMBL" id="KAJ0194679.1"/>
    </source>
</evidence>
<evidence type="ECO:0008006" key="16">
    <source>
        <dbReference type="Google" id="ProtNLM"/>
    </source>
</evidence>
<dbReference type="Pfam" id="PF14372">
    <property type="entry name" value="hAT-like_RNase-H"/>
    <property type="match status" value="1"/>
</dbReference>
<evidence type="ECO:0000256" key="5">
    <source>
        <dbReference type="ARBA" id="ARBA00022833"/>
    </source>
</evidence>
<dbReference type="EMBL" id="NBSK02000007">
    <property type="protein sequence ID" value="KAJ0194679.1"/>
    <property type="molecule type" value="Genomic_DNA"/>
</dbReference>
<feature type="domain" description="BED-type" evidence="11">
    <location>
        <begin position="30"/>
        <end position="69"/>
    </location>
</feature>
<dbReference type="InterPro" id="IPR008906">
    <property type="entry name" value="HATC_C_dom"/>
</dbReference>
<dbReference type="GO" id="GO:0005634">
    <property type="term" value="C:nucleus"/>
    <property type="evidence" value="ECO:0007669"/>
    <property type="project" value="UniProtKB-SubCell"/>
</dbReference>
<dbReference type="InterPro" id="IPR025525">
    <property type="entry name" value="hAT-like_transposase_RNase-H"/>
</dbReference>
<evidence type="ECO:0000256" key="10">
    <source>
        <dbReference type="SAM" id="SignalP"/>
    </source>
</evidence>
<gene>
    <name evidence="14" type="ORF">LSAT_V11C700358170</name>
</gene>
<keyword evidence="3" id="KW-0479">Metal-binding</keyword>
<comment type="subcellular location">
    <subcellularLocation>
        <location evidence="1">Nucleus</location>
    </subcellularLocation>
</comment>
<comment type="caution">
    <text evidence="14">The sequence shown here is derived from an EMBL/GenBank/DDBJ whole genome shotgun (WGS) entry which is preliminary data.</text>
</comment>
<dbReference type="Proteomes" id="UP000235145">
    <property type="component" value="Unassembled WGS sequence"/>
</dbReference>
<keyword evidence="4" id="KW-0863">Zinc-finger</keyword>
<dbReference type="InterPro" id="IPR052035">
    <property type="entry name" value="ZnF_BED_domain_contain"/>
</dbReference>
<dbReference type="GO" id="GO:0008270">
    <property type="term" value="F:zinc ion binding"/>
    <property type="evidence" value="ECO:0007669"/>
    <property type="project" value="UniProtKB-KW"/>
</dbReference>
<evidence type="ECO:0000256" key="6">
    <source>
        <dbReference type="ARBA" id="ARBA00023015"/>
    </source>
</evidence>
<dbReference type="PANTHER" id="PTHR46481">
    <property type="entry name" value="ZINC FINGER BED DOMAIN-CONTAINING PROTEIN 4"/>
    <property type="match status" value="1"/>
</dbReference>
<evidence type="ECO:0000313" key="15">
    <source>
        <dbReference type="Proteomes" id="UP000235145"/>
    </source>
</evidence>
<dbReference type="GO" id="GO:0003677">
    <property type="term" value="F:DNA binding"/>
    <property type="evidence" value="ECO:0007669"/>
    <property type="project" value="UniProtKB-KW"/>
</dbReference>
<evidence type="ECO:0000256" key="2">
    <source>
        <dbReference type="ARBA" id="ARBA00011738"/>
    </source>
</evidence>
<evidence type="ECO:0000256" key="1">
    <source>
        <dbReference type="ARBA" id="ARBA00004123"/>
    </source>
</evidence>
<dbReference type="SUPFAM" id="SSF53098">
    <property type="entry name" value="Ribonuclease H-like"/>
    <property type="match status" value="1"/>
</dbReference>
<sequence length="497" mass="57462">MFHMNQIWFMILPMLLIRLQRMIKKRKLRSLVWAHYELKNTKGTQKAICIYCNKAFTYNSKTGTKGFVRSPKLMMITQHDYPLLTVEHEGFRVFCQGLQPLFKSITRNTGSIQGRIAITTDMWTCNNQRKGYMTVTSHFIDDSWKLQSRLLRFIYVPCPHTATKLIDVLLDCLMEWNLDRKLSTLTIDNCSTNDCMIELITEKMPSDGLILGRELFHMRCAVHILNLIVRSGLDSFKGIEKVRESVSFGQQHQKEWRHLNRMQNIMNSTYLMLATAVKYEKVFFRLKNREPQYKSLLDESDWELGSELCDTLKIFYSVTKLFSATKYPTTNIFSLKFLALKKWDDSKFIEVSTMASSMVKKFDKYWEECYGVMSMATVLDPSVVCGKIELEVYLEENTLPGSHDFDILAWWKLNAIKYPTLSVIARDILAIPISTAASESSFSTSVRIVGPHRSKLLPKTIEAIICTQNWLSGGKKGSFVDGGDDLNVDEYEEKDEK</sequence>
<keyword evidence="6" id="KW-0805">Transcription regulation</keyword>
<keyword evidence="7" id="KW-0238">DNA-binding</keyword>
<dbReference type="InterPro" id="IPR003656">
    <property type="entry name" value="Znf_BED"/>
</dbReference>
<keyword evidence="10" id="KW-0732">Signal</keyword>
<feature type="domain" description="hAT-like transposase RNase-H fold" evidence="13">
    <location>
        <begin position="323"/>
        <end position="384"/>
    </location>
</feature>
<evidence type="ECO:0000256" key="8">
    <source>
        <dbReference type="ARBA" id="ARBA00023163"/>
    </source>
</evidence>
<keyword evidence="9" id="KW-0539">Nucleus</keyword>
<dbReference type="PANTHER" id="PTHR46481:SF11">
    <property type="entry name" value="ZINC FINGER BED DOMAIN-CONTAINING PROTEIN RICESLEEPER 2-LIKE"/>
    <property type="match status" value="1"/>
</dbReference>
<evidence type="ECO:0000256" key="4">
    <source>
        <dbReference type="ARBA" id="ARBA00022771"/>
    </source>
</evidence>
<evidence type="ECO:0000256" key="7">
    <source>
        <dbReference type="ARBA" id="ARBA00023125"/>
    </source>
</evidence>
<reference evidence="14 15" key="1">
    <citation type="journal article" date="2017" name="Nat. Commun.">
        <title>Genome assembly with in vitro proximity ligation data and whole-genome triplication in lettuce.</title>
        <authorList>
            <person name="Reyes-Chin-Wo S."/>
            <person name="Wang Z."/>
            <person name="Yang X."/>
            <person name="Kozik A."/>
            <person name="Arikit S."/>
            <person name="Song C."/>
            <person name="Xia L."/>
            <person name="Froenicke L."/>
            <person name="Lavelle D.O."/>
            <person name="Truco M.J."/>
            <person name="Xia R."/>
            <person name="Zhu S."/>
            <person name="Xu C."/>
            <person name="Xu H."/>
            <person name="Xu X."/>
            <person name="Cox K."/>
            <person name="Korf I."/>
            <person name="Meyers B.C."/>
            <person name="Michelmore R.W."/>
        </authorList>
    </citation>
    <scope>NUCLEOTIDE SEQUENCE [LARGE SCALE GENOMIC DNA]</scope>
    <source>
        <strain evidence="15">cv. Salinas</strain>
        <tissue evidence="14">Seedlings</tissue>
    </source>
</reference>
<keyword evidence="8" id="KW-0804">Transcription</keyword>
<keyword evidence="15" id="KW-1185">Reference proteome</keyword>
<feature type="signal peptide" evidence="10">
    <location>
        <begin position="1"/>
        <end position="21"/>
    </location>
</feature>
<proteinExistence type="predicted"/>
<evidence type="ECO:0000259" key="12">
    <source>
        <dbReference type="Pfam" id="PF05699"/>
    </source>
</evidence>
<protein>
    <recommendedName>
        <fullName evidence="16">BED-type domain-containing protein</fullName>
    </recommendedName>
</protein>
<dbReference type="GO" id="GO:0046983">
    <property type="term" value="F:protein dimerization activity"/>
    <property type="evidence" value="ECO:0007669"/>
    <property type="project" value="InterPro"/>
</dbReference>
<dbReference type="AlphaFoldDB" id="A0A9R1X1D2"/>
<dbReference type="Pfam" id="PF02892">
    <property type="entry name" value="zf-BED"/>
    <property type="match status" value="1"/>
</dbReference>
<evidence type="ECO:0000259" key="11">
    <source>
        <dbReference type="Pfam" id="PF02892"/>
    </source>
</evidence>
<keyword evidence="5" id="KW-0862">Zinc</keyword>
<organism evidence="14 15">
    <name type="scientific">Lactuca sativa</name>
    <name type="common">Garden lettuce</name>
    <dbReference type="NCBI Taxonomy" id="4236"/>
    <lineage>
        <taxon>Eukaryota</taxon>
        <taxon>Viridiplantae</taxon>
        <taxon>Streptophyta</taxon>
        <taxon>Embryophyta</taxon>
        <taxon>Tracheophyta</taxon>
        <taxon>Spermatophyta</taxon>
        <taxon>Magnoliopsida</taxon>
        <taxon>eudicotyledons</taxon>
        <taxon>Gunneridae</taxon>
        <taxon>Pentapetalae</taxon>
        <taxon>asterids</taxon>
        <taxon>campanulids</taxon>
        <taxon>Asterales</taxon>
        <taxon>Asteraceae</taxon>
        <taxon>Cichorioideae</taxon>
        <taxon>Cichorieae</taxon>
        <taxon>Lactucinae</taxon>
        <taxon>Lactuca</taxon>
    </lineage>
</organism>
<evidence type="ECO:0000256" key="3">
    <source>
        <dbReference type="ARBA" id="ARBA00022723"/>
    </source>
</evidence>